<dbReference type="PIRSF" id="PIRSF010260">
    <property type="entry name" value="UCP010260"/>
    <property type="match status" value="1"/>
</dbReference>
<name>A0ABQ3IJ93_9PSEU</name>
<dbReference type="PANTHER" id="PTHR34202">
    <property type="entry name" value="UPF0548 PROTEIN"/>
    <property type="match status" value="1"/>
</dbReference>
<dbReference type="InterPro" id="IPR018960">
    <property type="entry name" value="DUF1990"/>
</dbReference>
<sequence>MVLDGLRGAPFSYAEVGRTRGELPPGYRHLRRRAVVGRGRDRFEEAARILLGWGVQRGAGLRVHPSGEVVSEGALALLRAGLAPVRITAPVRVVYVVDERERRGFAYGTLPGHPVAGEEAFVVELGPDETVTFTITAFSRPASLLARLAGPVGRAVQYWMTGRYLRALRA</sequence>
<organism evidence="2 3">
    <name type="scientific">Amycolatopsis deserti</name>
    <dbReference type="NCBI Taxonomy" id="185696"/>
    <lineage>
        <taxon>Bacteria</taxon>
        <taxon>Bacillati</taxon>
        <taxon>Actinomycetota</taxon>
        <taxon>Actinomycetes</taxon>
        <taxon>Pseudonocardiales</taxon>
        <taxon>Pseudonocardiaceae</taxon>
        <taxon>Amycolatopsis</taxon>
    </lineage>
</organism>
<evidence type="ECO:0000313" key="2">
    <source>
        <dbReference type="EMBL" id="GHE82091.1"/>
    </source>
</evidence>
<protein>
    <recommendedName>
        <fullName evidence="1">DUF1990 domain-containing protein</fullName>
    </recommendedName>
</protein>
<dbReference type="Pfam" id="PF09348">
    <property type="entry name" value="DUF1990"/>
    <property type="match status" value="1"/>
</dbReference>
<evidence type="ECO:0000259" key="1">
    <source>
        <dbReference type="Pfam" id="PF09348"/>
    </source>
</evidence>
<gene>
    <name evidence="2" type="ORF">GCM10017786_11000</name>
</gene>
<proteinExistence type="predicted"/>
<keyword evidence="3" id="KW-1185">Reference proteome</keyword>
<comment type="caution">
    <text evidence="2">The sequence shown here is derived from an EMBL/GenBank/DDBJ whole genome shotgun (WGS) entry which is preliminary data.</text>
</comment>
<dbReference type="Proteomes" id="UP000605897">
    <property type="component" value="Unassembled WGS sequence"/>
</dbReference>
<feature type="domain" description="DUF1990" evidence="1">
    <location>
        <begin position="12"/>
        <end position="167"/>
    </location>
</feature>
<reference evidence="3" key="1">
    <citation type="journal article" date="2019" name="Int. J. Syst. Evol. Microbiol.">
        <title>The Global Catalogue of Microorganisms (GCM) 10K type strain sequencing project: providing services to taxonomists for standard genome sequencing and annotation.</title>
        <authorList>
            <consortium name="The Broad Institute Genomics Platform"/>
            <consortium name="The Broad Institute Genome Sequencing Center for Infectious Disease"/>
            <person name="Wu L."/>
            <person name="Ma J."/>
        </authorList>
    </citation>
    <scope>NUCLEOTIDE SEQUENCE [LARGE SCALE GENOMIC DNA]</scope>
    <source>
        <strain evidence="3">CGMCC 4.7677</strain>
    </source>
</reference>
<dbReference type="InterPro" id="IPR014457">
    <property type="entry name" value="UCP010260"/>
</dbReference>
<evidence type="ECO:0000313" key="3">
    <source>
        <dbReference type="Proteomes" id="UP000605897"/>
    </source>
</evidence>
<accession>A0ABQ3IJ93</accession>
<dbReference type="EMBL" id="BNAU01000001">
    <property type="protein sequence ID" value="GHE82091.1"/>
    <property type="molecule type" value="Genomic_DNA"/>
</dbReference>
<dbReference type="PANTHER" id="PTHR34202:SF1">
    <property type="entry name" value="UPF0548 PROTEIN"/>
    <property type="match status" value="1"/>
</dbReference>